<dbReference type="InterPro" id="IPR011989">
    <property type="entry name" value="ARM-like"/>
</dbReference>
<proteinExistence type="predicted"/>
<protein>
    <recommendedName>
        <fullName evidence="3">RING-type E3 ubiquitin transferase</fullName>
        <ecNumber evidence="3">2.3.2.27</ecNumber>
    </recommendedName>
</protein>
<keyword evidence="10" id="KW-1185">Reference proteome</keyword>
<evidence type="ECO:0000256" key="2">
    <source>
        <dbReference type="ARBA" id="ARBA00004906"/>
    </source>
</evidence>
<comment type="pathway">
    <text evidence="2">Protein modification; protein ubiquitination.</text>
</comment>
<name>A0A5J5AMD3_9ASTE</name>
<evidence type="ECO:0000256" key="6">
    <source>
        <dbReference type="ARBA" id="ARBA00022786"/>
    </source>
</evidence>
<dbReference type="InterPro" id="IPR016024">
    <property type="entry name" value="ARM-type_fold"/>
</dbReference>
<dbReference type="Gene3D" id="1.25.10.10">
    <property type="entry name" value="Leucine-rich Repeat Variant"/>
    <property type="match status" value="2"/>
</dbReference>
<dbReference type="InterPro" id="IPR003613">
    <property type="entry name" value="Ubox_domain"/>
</dbReference>
<dbReference type="PROSITE" id="PS51698">
    <property type="entry name" value="U_BOX"/>
    <property type="match status" value="1"/>
</dbReference>
<feature type="compositionally biased region" description="Basic and acidic residues" evidence="7">
    <location>
        <begin position="713"/>
        <end position="728"/>
    </location>
</feature>
<feature type="region of interest" description="Disordered" evidence="7">
    <location>
        <begin position="710"/>
        <end position="731"/>
    </location>
</feature>
<organism evidence="9 10">
    <name type="scientific">Nyssa sinensis</name>
    <dbReference type="NCBI Taxonomy" id="561372"/>
    <lineage>
        <taxon>Eukaryota</taxon>
        <taxon>Viridiplantae</taxon>
        <taxon>Streptophyta</taxon>
        <taxon>Embryophyta</taxon>
        <taxon>Tracheophyta</taxon>
        <taxon>Spermatophyta</taxon>
        <taxon>Magnoliopsida</taxon>
        <taxon>eudicotyledons</taxon>
        <taxon>Gunneridae</taxon>
        <taxon>Pentapetalae</taxon>
        <taxon>asterids</taxon>
        <taxon>Cornales</taxon>
        <taxon>Nyssaceae</taxon>
        <taxon>Nyssa</taxon>
    </lineage>
</organism>
<evidence type="ECO:0000259" key="8">
    <source>
        <dbReference type="PROSITE" id="PS51698"/>
    </source>
</evidence>
<evidence type="ECO:0000256" key="3">
    <source>
        <dbReference type="ARBA" id="ARBA00012483"/>
    </source>
</evidence>
<dbReference type="Proteomes" id="UP000325577">
    <property type="component" value="Linkage Group LG2"/>
</dbReference>
<feature type="domain" description="U-box" evidence="8">
    <location>
        <begin position="263"/>
        <end position="337"/>
    </location>
</feature>
<dbReference type="Gene3D" id="3.30.40.10">
    <property type="entry name" value="Zinc/RING finger domain, C3HC4 (zinc finger)"/>
    <property type="match status" value="1"/>
</dbReference>
<dbReference type="EMBL" id="CM018043">
    <property type="protein sequence ID" value="KAA8531890.1"/>
    <property type="molecule type" value="Genomic_DNA"/>
</dbReference>
<dbReference type="CDD" id="cd16664">
    <property type="entry name" value="RING-Ubox_PUB"/>
    <property type="match status" value="1"/>
</dbReference>
<dbReference type="GO" id="GO:0061630">
    <property type="term" value="F:ubiquitin protein ligase activity"/>
    <property type="evidence" value="ECO:0007669"/>
    <property type="project" value="UniProtKB-EC"/>
</dbReference>
<keyword evidence="4" id="KW-0808">Transferase</keyword>
<keyword evidence="6" id="KW-0833">Ubl conjugation pathway</keyword>
<dbReference type="GO" id="GO:0016567">
    <property type="term" value="P:protein ubiquitination"/>
    <property type="evidence" value="ECO:0007669"/>
    <property type="project" value="UniProtKB-UniPathway"/>
</dbReference>
<gene>
    <name evidence="9" type="ORF">F0562_006393</name>
</gene>
<dbReference type="AlphaFoldDB" id="A0A5J5AMD3"/>
<dbReference type="UniPathway" id="UPA00143"/>
<reference evidence="9 10" key="1">
    <citation type="submission" date="2019-09" db="EMBL/GenBank/DDBJ databases">
        <title>A chromosome-level genome assembly of the Chinese tupelo Nyssa sinensis.</title>
        <authorList>
            <person name="Yang X."/>
            <person name="Kang M."/>
            <person name="Yang Y."/>
            <person name="Xiong H."/>
            <person name="Wang M."/>
            <person name="Zhang Z."/>
            <person name="Wang Z."/>
            <person name="Wu H."/>
            <person name="Ma T."/>
            <person name="Liu J."/>
            <person name="Xi Z."/>
        </authorList>
    </citation>
    <scope>NUCLEOTIDE SEQUENCE [LARGE SCALE GENOMIC DNA]</scope>
    <source>
        <strain evidence="9">J267</strain>
        <tissue evidence="9">Leaf</tissue>
    </source>
</reference>
<dbReference type="InterPro" id="IPR045210">
    <property type="entry name" value="RING-Ubox_PUB"/>
</dbReference>
<dbReference type="SUPFAM" id="SSF57850">
    <property type="entry name" value="RING/U-box"/>
    <property type="match status" value="1"/>
</dbReference>
<evidence type="ECO:0000313" key="10">
    <source>
        <dbReference type="Proteomes" id="UP000325577"/>
    </source>
</evidence>
<keyword evidence="5" id="KW-0677">Repeat</keyword>
<dbReference type="Pfam" id="PF04564">
    <property type="entry name" value="U-box"/>
    <property type="match status" value="1"/>
</dbReference>
<comment type="catalytic activity">
    <reaction evidence="1">
        <text>S-ubiquitinyl-[E2 ubiquitin-conjugating enzyme]-L-cysteine + [acceptor protein]-L-lysine = [E2 ubiquitin-conjugating enzyme]-L-cysteine + N(6)-ubiquitinyl-[acceptor protein]-L-lysine.</text>
        <dbReference type="EC" id="2.3.2.27"/>
    </reaction>
</comment>
<dbReference type="SUPFAM" id="SSF48371">
    <property type="entry name" value="ARM repeat"/>
    <property type="match status" value="1"/>
</dbReference>
<evidence type="ECO:0000256" key="1">
    <source>
        <dbReference type="ARBA" id="ARBA00000900"/>
    </source>
</evidence>
<dbReference type="InterPro" id="IPR013083">
    <property type="entry name" value="Znf_RING/FYVE/PHD"/>
</dbReference>
<sequence>MGTDLAEVLPSPHAIKVHRLMCTELLKIVNRISKIFPEIEAARPRCSSGIEVLCLLNSAIEKAKSLLQDCSESSKLYLAIKANALLSRCEKSRSLLEQSLSQIQNMVPVVLAAEISRIIADLRCATFSLDSSEEEAGKVLRAFLQQYAAADPTEKSAIETIQFTALRLHITSQKALLIERRSINKLLNKVGDGDPKKKQILLHLSNLLKKYGKLIVREQTDNVRVQHEESFLSANSCDQSVEVEDRGKYGCGEAQADMLSRLVPPEEFKCPISSRLMYDPVVIASGQTFERMWIQKWFDEGHDTCPKTKRKLDHFSLTPNTAMKDLISKWCMALGITIPDPCIQSAVVQLCETSSTSIASLSSSMNDLYLPIDFSNVSLGSLDTSYSSEFSHAKIADGSNLTSMQTNDDCHKFEYCANTCESNVELLSKLDALPWDSQCKVVEGFKIHLKHDGQACYSLSSENFVEPVIRFLKDARDLLDIKAQRTGCQLLLALLNKCRSSIPYLHEDACSLLASFLNSEITEEALAIVEVLSCDTFCRSKIAASGALSSILEILDTQIREFQEPAIRILCNLSWNVDIRSLLVSSEFIPKLVPFFEDSALARYCITFLENLCDAESARVSVAETDGCIASIAKLLEIDCHEDQEHAVTVLLSLCSQRVQYCQMVMNEGVIPALVSISINGNDRGKAGAMELLRLLRDIEYSDEQECSGSDLDYSKDSSNHHIKEKKSSSKASGFFGMKLSIFSKSNSLAPKMKK</sequence>
<dbReference type="SMART" id="SM00504">
    <property type="entry name" value="Ubox"/>
    <property type="match status" value="1"/>
</dbReference>
<dbReference type="PANTHER" id="PTHR23315">
    <property type="entry name" value="U BOX DOMAIN-CONTAINING"/>
    <property type="match status" value="1"/>
</dbReference>
<evidence type="ECO:0000256" key="7">
    <source>
        <dbReference type="SAM" id="MobiDB-lite"/>
    </source>
</evidence>
<dbReference type="EC" id="2.3.2.27" evidence="3"/>
<evidence type="ECO:0000313" key="9">
    <source>
        <dbReference type="EMBL" id="KAA8531890.1"/>
    </source>
</evidence>
<evidence type="ECO:0000256" key="4">
    <source>
        <dbReference type="ARBA" id="ARBA00022679"/>
    </source>
</evidence>
<dbReference type="OrthoDB" id="10064100at2759"/>
<dbReference type="SMART" id="SM00185">
    <property type="entry name" value="ARM"/>
    <property type="match status" value="3"/>
</dbReference>
<dbReference type="PANTHER" id="PTHR23315:SF240">
    <property type="entry name" value="U-BOX DOMAIN-CONTAINING PROTEIN 5"/>
    <property type="match status" value="1"/>
</dbReference>
<dbReference type="InterPro" id="IPR000225">
    <property type="entry name" value="Armadillo"/>
</dbReference>
<evidence type="ECO:0000256" key="5">
    <source>
        <dbReference type="ARBA" id="ARBA00022737"/>
    </source>
</evidence>
<accession>A0A5J5AMD3</accession>